<dbReference type="CDD" id="cd02440">
    <property type="entry name" value="AdoMet_MTases"/>
    <property type="match status" value="1"/>
</dbReference>
<dbReference type="InterPro" id="IPR001845">
    <property type="entry name" value="HTH_ArsR_DNA-bd_dom"/>
</dbReference>
<dbReference type="GO" id="GO:0003700">
    <property type="term" value="F:DNA-binding transcription factor activity"/>
    <property type="evidence" value="ECO:0007669"/>
    <property type="project" value="InterPro"/>
</dbReference>
<dbReference type="InterPro" id="IPR013216">
    <property type="entry name" value="Methyltransf_11"/>
</dbReference>
<dbReference type="Pfam" id="PF01022">
    <property type="entry name" value="HTH_5"/>
    <property type="match status" value="1"/>
</dbReference>
<proteinExistence type="predicted"/>
<evidence type="ECO:0000313" key="2">
    <source>
        <dbReference type="EMBL" id="SVA92267.1"/>
    </source>
</evidence>
<dbReference type="SUPFAM" id="SSF53335">
    <property type="entry name" value="S-adenosyl-L-methionine-dependent methyltransferases"/>
    <property type="match status" value="1"/>
</dbReference>
<organism evidence="2">
    <name type="scientific">marine metagenome</name>
    <dbReference type="NCBI Taxonomy" id="408172"/>
    <lineage>
        <taxon>unclassified sequences</taxon>
        <taxon>metagenomes</taxon>
        <taxon>ecological metagenomes</taxon>
    </lineage>
</organism>
<gene>
    <name evidence="2" type="ORF">METZ01_LOCUS145121</name>
</gene>
<feature type="non-terminal residue" evidence="2">
    <location>
        <position position="302"/>
    </location>
</feature>
<dbReference type="NCBIfam" id="NF033788">
    <property type="entry name" value="HTH_metalloreg"/>
    <property type="match status" value="1"/>
</dbReference>
<dbReference type="InterPro" id="IPR036388">
    <property type="entry name" value="WH-like_DNA-bd_sf"/>
</dbReference>
<dbReference type="Gene3D" id="3.40.50.150">
    <property type="entry name" value="Vaccinia Virus protein VP39"/>
    <property type="match status" value="1"/>
</dbReference>
<dbReference type="SUPFAM" id="SSF46785">
    <property type="entry name" value="Winged helix' DNA-binding domain"/>
    <property type="match status" value="1"/>
</dbReference>
<dbReference type="InterPro" id="IPR011991">
    <property type="entry name" value="ArsR-like_HTH"/>
</dbReference>
<dbReference type="Pfam" id="PF08241">
    <property type="entry name" value="Methyltransf_11"/>
    <property type="match status" value="1"/>
</dbReference>
<dbReference type="PRINTS" id="PR00778">
    <property type="entry name" value="HTHARSR"/>
</dbReference>
<dbReference type="InterPro" id="IPR050508">
    <property type="entry name" value="Methyltransf_Superfamily"/>
</dbReference>
<evidence type="ECO:0000259" key="1">
    <source>
        <dbReference type="PROSITE" id="PS50987"/>
    </source>
</evidence>
<dbReference type="Gene3D" id="1.10.10.10">
    <property type="entry name" value="Winged helix-like DNA-binding domain superfamily/Winged helix DNA-binding domain"/>
    <property type="match status" value="1"/>
</dbReference>
<sequence>MKDINEIVELLRVLGDITRLRLLSALNSGELTVSELTQVTGLSQPRVSRHLKLLCEAQVLGRTRDQNEVYYRAKVNEERRTLVQTVLRILPQHDYQLNQDGERLYAILDQRQRRVTELLENMGIRPLSPEAQTQVDAMINQMLDRYLPHNSIEELLDIGTGTGTMLRLLAGRARRIVAVEISRDMRLVARTAVLGEGLANCTVQEGNMYALNFPKDAFDMVTMDRVLGTAKEASRALREGSRVLKPGGHLLVVETAGSIVKEAELKTWVKQAGLRPIEFCEAGRNIALVALSGHPTTHLTEA</sequence>
<dbReference type="PROSITE" id="PS50987">
    <property type="entry name" value="HTH_ARSR_2"/>
    <property type="match status" value="1"/>
</dbReference>
<dbReference type="EMBL" id="UINC01022506">
    <property type="protein sequence ID" value="SVA92267.1"/>
    <property type="molecule type" value="Genomic_DNA"/>
</dbReference>
<dbReference type="AlphaFoldDB" id="A0A381ZTX7"/>
<dbReference type="SMART" id="SM00418">
    <property type="entry name" value="HTH_ARSR"/>
    <property type="match status" value="1"/>
</dbReference>
<name>A0A381ZTX7_9ZZZZ</name>
<accession>A0A381ZTX7</accession>
<dbReference type="CDD" id="cd00090">
    <property type="entry name" value="HTH_ARSR"/>
    <property type="match status" value="1"/>
</dbReference>
<protein>
    <recommendedName>
        <fullName evidence="1">HTH arsR-type domain-containing protein</fullName>
    </recommendedName>
</protein>
<dbReference type="InterPro" id="IPR036390">
    <property type="entry name" value="WH_DNA-bd_sf"/>
</dbReference>
<dbReference type="PANTHER" id="PTHR42912:SF93">
    <property type="entry name" value="N6-ADENOSINE-METHYLTRANSFERASE TMT1A"/>
    <property type="match status" value="1"/>
</dbReference>
<reference evidence="2" key="1">
    <citation type="submission" date="2018-05" db="EMBL/GenBank/DDBJ databases">
        <authorList>
            <person name="Lanie J.A."/>
            <person name="Ng W.-L."/>
            <person name="Kazmierczak K.M."/>
            <person name="Andrzejewski T.M."/>
            <person name="Davidsen T.M."/>
            <person name="Wayne K.J."/>
            <person name="Tettelin H."/>
            <person name="Glass J.I."/>
            <person name="Rusch D."/>
            <person name="Podicherti R."/>
            <person name="Tsui H.-C.T."/>
            <person name="Winkler M.E."/>
        </authorList>
    </citation>
    <scope>NUCLEOTIDE SEQUENCE</scope>
</reference>
<dbReference type="InterPro" id="IPR029063">
    <property type="entry name" value="SAM-dependent_MTases_sf"/>
</dbReference>
<dbReference type="GO" id="GO:0008757">
    <property type="term" value="F:S-adenosylmethionine-dependent methyltransferase activity"/>
    <property type="evidence" value="ECO:0007669"/>
    <property type="project" value="InterPro"/>
</dbReference>
<feature type="domain" description="HTH arsR-type" evidence="1">
    <location>
        <begin position="1"/>
        <end position="98"/>
    </location>
</feature>
<dbReference type="PANTHER" id="PTHR42912">
    <property type="entry name" value="METHYLTRANSFERASE"/>
    <property type="match status" value="1"/>
</dbReference>